<name>A0ABQ9U069_SAGOE</name>
<organism evidence="1 2">
    <name type="scientific">Saguinus oedipus</name>
    <name type="common">Cotton-top tamarin</name>
    <name type="synonym">Oedipomidas oedipus</name>
    <dbReference type="NCBI Taxonomy" id="9490"/>
    <lineage>
        <taxon>Eukaryota</taxon>
        <taxon>Metazoa</taxon>
        <taxon>Chordata</taxon>
        <taxon>Craniata</taxon>
        <taxon>Vertebrata</taxon>
        <taxon>Euteleostomi</taxon>
        <taxon>Mammalia</taxon>
        <taxon>Eutheria</taxon>
        <taxon>Euarchontoglires</taxon>
        <taxon>Primates</taxon>
        <taxon>Haplorrhini</taxon>
        <taxon>Platyrrhini</taxon>
        <taxon>Cebidae</taxon>
        <taxon>Callitrichinae</taxon>
        <taxon>Saguinus</taxon>
    </lineage>
</organism>
<dbReference type="Proteomes" id="UP001266305">
    <property type="component" value="Unassembled WGS sequence"/>
</dbReference>
<evidence type="ECO:0000313" key="1">
    <source>
        <dbReference type="EMBL" id="KAK2090453.1"/>
    </source>
</evidence>
<gene>
    <name evidence="1" type="ORF">P7K49_031709</name>
</gene>
<keyword evidence="2" id="KW-1185">Reference proteome</keyword>
<reference evidence="1 2" key="1">
    <citation type="submission" date="2023-05" db="EMBL/GenBank/DDBJ databases">
        <title>B98-5 Cell Line De Novo Hybrid Assembly: An Optical Mapping Approach.</title>
        <authorList>
            <person name="Kananen K."/>
            <person name="Auerbach J.A."/>
            <person name="Kautto E."/>
            <person name="Blachly J.S."/>
        </authorList>
    </citation>
    <scope>NUCLEOTIDE SEQUENCE [LARGE SCALE GENOMIC DNA]</scope>
    <source>
        <strain evidence="1">B95-8</strain>
        <tissue evidence="1">Cell line</tissue>
    </source>
</reference>
<sequence length="103" mass="11180">RTGFRKGDGMEHKSQPKVWGITSGVMGLEEEALGSERLVGMTVDTTLPPLKFSLSAYLCYAHQLISYQQGLGISESSLVSLLAIPGHFITGSTVDSFSHQEHQ</sequence>
<dbReference type="EMBL" id="JASSZA010000017">
    <property type="protein sequence ID" value="KAK2090453.1"/>
    <property type="molecule type" value="Genomic_DNA"/>
</dbReference>
<protein>
    <submittedName>
        <fullName evidence="1">Uncharacterized protein</fullName>
    </submittedName>
</protein>
<accession>A0ABQ9U069</accession>
<proteinExistence type="predicted"/>
<evidence type="ECO:0000313" key="2">
    <source>
        <dbReference type="Proteomes" id="UP001266305"/>
    </source>
</evidence>
<comment type="caution">
    <text evidence="1">The sequence shown here is derived from an EMBL/GenBank/DDBJ whole genome shotgun (WGS) entry which is preliminary data.</text>
</comment>
<feature type="non-terminal residue" evidence="1">
    <location>
        <position position="1"/>
    </location>
</feature>